<feature type="domain" description="HTH crp-type" evidence="4">
    <location>
        <begin position="155"/>
        <end position="228"/>
    </location>
</feature>
<dbReference type="PROSITE" id="PS51063">
    <property type="entry name" value="HTH_CRP_2"/>
    <property type="match status" value="1"/>
</dbReference>
<dbReference type="Pfam" id="PF13545">
    <property type="entry name" value="HTH_Crp_2"/>
    <property type="match status" value="1"/>
</dbReference>
<dbReference type="GO" id="GO:0005829">
    <property type="term" value="C:cytosol"/>
    <property type="evidence" value="ECO:0007669"/>
    <property type="project" value="TreeGrafter"/>
</dbReference>
<evidence type="ECO:0000256" key="3">
    <source>
        <dbReference type="ARBA" id="ARBA00023163"/>
    </source>
</evidence>
<dbReference type="GO" id="GO:0003700">
    <property type="term" value="F:DNA-binding transcription factor activity"/>
    <property type="evidence" value="ECO:0007669"/>
    <property type="project" value="InterPro"/>
</dbReference>
<keyword evidence="2" id="KW-0238">DNA-binding</keyword>
<reference evidence="5" key="1">
    <citation type="submission" date="2021-03" db="EMBL/GenBank/DDBJ databases">
        <title>Identification and antibiotic profiling of Wohlfahrtiimonas chitiniclastica, an underestimated human pathogen.</title>
        <authorList>
            <person name="Kopf A."/>
            <person name="Bunk B."/>
            <person name="Coldewey S."/>
            <person name="Gunzer F."/>
            <person name="Riedel T."/>
            <person name="Schroettner P."/>
        </authorList>
    </citation>
    <scope>NUCLEOTIDE SEQUENCE</scope>
    <source>
        <strain evidence="5">DSM 100917</strain>
    </source>
</reference>
<keyword evidence="1" id="KW-0805">Transcription regulation</keyword>
<dbReference type="InterPro" id="IPR036388">
    <property type="entry name" value="WH-like_DNA-bd_sf"/>
</dbReference>
<dbReference type="PROSITE" id="PS00042">
    <property type="entry name" value="HTH_CRP_1"/>
    <property type="match status" value="1"/>
</dbReference>
<dbReference type="RefSeq" id="WP_051028017.1">
    <property type="nucleotide sequence ID" value="NZ_CP115969.1"/>
</dbReference>
<dbReference type="CDD" id="cd00092">
    <property type="entry name" value="HTH_CRP"/>
    <property type="match status" value="1"/>
</dbReference>
<dbReference type="PANTHER" id="PTHR24567">
    <property type="entry name" value="CRP FAMILY TRANSCRIPTIONAL REGULATORY PROTEIN"/>
    <property type="match status" value="1"/>
</dbReference>
<dbReference type="Gene3D" id="1.10.10.10">
    <property type="entry name" value="Winged helix-like DNA-binding domain superfamily/Winged helix DNA-binding domain"/>
    <property type="match status" value="1"/>
</dbReference>
<comment type="caution">
    <text evidence="5">The sequence shown here is derived from an EMBL/GenBank/DDBJ whole genome shotgun (WGS) entry which is preliminary data.</text>
</comment>
<dbReference type="SUPFAM" id="SSF46785">
    <property type="entry name" value="Winged helix' DNA-binding domain"/>
    <property type="match status" value="1"/>
</dbReference>
<dbReference type="PRINTS" id="PR00034">
    <property type="entry name" value="HTHCRP"/>
</dbReference>
<dbReference type="InterPro" id="IPR014710">
    <property type="entry name" value="RmlC-like_jellyroll"/>
</dbReference>
<evidence type="ECO:0000313" key="5">
    <source>
        <dbReference type="EMBL" id="MBS7825164.1"/>
    </source>
</evidence>
<dbReference type="Proteomes" id="UP000680020">
    <property type="component" value="Unassembled WGS sequence"/>
</dbReference>
<proteinExistence type="predicted"/>
<dbReference type="PANTHER" id="PTHR24567:SF75">
    <property type="entry name" value="FUMARATE AND NITRATE REDUCTION REGULATORY PROTEIN"/>
    <property type="match status" value="1"/>
</dbReference>
<dbReference type="Gene3D" id="2.60.120.10">
    <property type="entry name" value="Jelly Rolls"/>
    <property type="match status" value="1"/>
</dbReference>
<dbReference type="NCBIfam" id="NF008365">
    <property type="entry name" value="PRK11161.1"/>
    <property type="match status" value="1"/>
</dbReference>
<keyword evidence="3" id="KW-0804">Transcription</keyword>
<dbReference type="InterPro" id="IPR000595">
    <property type="entry name" value="cNMP-bd_dom"/>
</dbReference>
<dbReference type="SUPFAM" id="SSF51206">
    <property type="entry name" value="cAMP-binding domain-like"/>
    <property type="match status" value="1"/>
</dbReference>
<dbReference type="InterPro" id="IPR050397">
    <property type="entry name" value="Env_Response_Regulators"/>
</dbReference>
<dbReference type="GeneID" id="58264618"/>
<dbReference type="InterPro" id="IPR018490">
    <property type="entry name" value="cNMP-bd_dom_sf"/>
</dbReference>
<name>A0AB35BXZ6_9GAMM</name>
<evidence type="ECO:0000256" key="1">
    <source>
        <dbReference type="ARBA" id="ARBA00023015"/>
    </source>
</evidence>
<organism evidence="5 6">
    <name type="scientific">Wohlfahrtiimonas chitiniclastica</name>
    <dbReference type="NCBI Taxonomy" id="400946"/>
    <lineage>
        <taxon>Bacteria</taxon>
        <taxon>Pseudomonadati</taxon>
        <taxon>Pseudomonadota</taxon>
        <taxon>Gammaproteobacteria</taxon>
        <taxon>Cardiobacteriales</taxon>
        <taxon>Ignatzschineriaceae</taxon>
        <taxon>Wohlfahrtiimonas</taxon>
    </lineage>
</organism>
<evidence type="ECO:0000256" key="2">
    <source>
        <dbReference type="ARBA" id="ARBA00023125"/>
    </source>
</evidence>
<dbReference type="AlphaFoldDB" id="A0AB35BXZ6"/>
<sequence>MSVLRNLKIACNNCSLQQLCIPVGLEGDDFTKLESIVGHSRPLPRGKHIYLPEDRFTSLYAIRSGSVKTYNVASDGTEYVTGFYLPGEIIGLDAVATGVHPCGARTLETTSLCELPYDRLEDLSAVIPGVSKQLLRIMSQELHSEEQLLMMVGSQSAEARLVALFLSLSSRFARRGYSATEFVLSMSRSDIGSFLGLAVETVSRLLKRLQEQGLIQVNHREIKLLEMEKLRAMVK</sequence>
<dbReference type="EMBL" id="JAGIBU010000008">
    <property type="protein sequence ID" value="MBS7825164.1"/>
    <property type="molecule type" value="Genomic_DNA"/>
</dbReference>
<protein>
    <submittedName>
        <fullName evidence="5">Fumarate/nitrate reduction transcriptional regulator Fnr</fullName>
    </submittedName>
</protein>
<accession>A0AB35BXZ6</accession>
<evidence type="ECO:0000313" key="6">
    <source>
        <dbReference type="Proteomes" id="UP000680020"/>
    </source>
</evidence>
<dbReference type="SMART" id="SM00100">
    <property type="entry name" value="cNMP"/>
    <property type="match status" value="1"/>
</dbReference>
<dbReference type="InterPro" id="IPR018335">
    <property type="entry name" value="Tscrpt_reg_HTH_Crp-type_CS"/>
</dbReference>
<dbReference type="CDD" id="cd00038">
    <property type="entry name" value="CAP_ED"/>
    <property type="match status" value="1"/>
</dbReference>
<dbReference type="Pfam" id="PF00027">
    <property type="entry name" value="cNMP_binding"/>
    <property type="match status" value="1"/>
</dbReference>
<dbReference type="InterPro" id="IPR012318">
    <property type="entry name" value="HTH_CRP"/>
</dbReference>
<evidence type="ECO:0000259" key="4">
    <source>
        <dbReference type="PROSITE" id="PS51063"/>
    </source>
</evidence>
<dbReference type="SMART" id="SM00419">
    <property type="entry name" value="HTH_CRP"/>
    <property type="match status" value="1"/>
</dbReference>
<gene>
    <name evidence="5" type="primary">fnr</name>
    <name evidence="5" type="ORF">J7561_08105</name>
</gene>
<dbReference type="GO" id="GO:0003677">
    <property type="term" value="F:DNA binding"/>
    <property type="evidence" value="ECO:0007669"/>
    <property type="project" value="UniProtKB-KW"/>
</dbReference>
<dbReference type="InterPro" id="IPR036390">
    <property type="entry name" value="WH_DNA-bd_sf"/>
</dbReference>
<dbReference type="FunFam" id="1.10.10.10:FF:000028">
    <property type="entry name" value="Fumarate/nitrate reduction transcriptional regulator Fnr"/>
    <property type="match status" value="1"/>
</dbReference>